<dbReference type="InterPro" id="IPR057670">
    <property type="entry name" value="SH3_retrovirus"/>
</dbReference>
<dbReference type="InterPro" id="IPR036397">
    <property type="entry name" value="RNaseH_sf"/>
</dbReference>
<evidence type="ECO:0000259" key="4">
    <source>
        <dbReference type="PROSITE" id="PS50994"/>
    </source>
</evidence>
<dbReference type="InterPro" id="IPR036875">
    <property type="entry name" value="Znf_CCHC_sf"/>
</dbReference>
<sequence length="904" mass="101570">MARQKILGISLDENGIGYLPQSYFHVNRKSGTWGISLMDPKPTRKNPLTVILENNKFNGTNYNDWLRNQRIVLDYENQGYIMDKPLPQTLPDGSSSEERETLDDVASILRRMKEVYAIPDRHTRYVATKEFFKAKMTEGSSVQEHGVKMLSLMEKLEDLKAGLENDTYIDVILQSLPPPYDPFIVNFNMNGLEKSINELINMLVQYEATIKKSAPSVLIGEASTFNAKGKRAGRWKRKKGKAKAKIIVVAKEAKSAPVAPVGMGNGKKRMGTQQQSRANDICAYCCVKGHSKRDCPNLSSDQGMFVVEVNMVTNSASWVLDTGCGAHICNNLQVLQRSRKLSKDEVVLRLGDGKAVAAEAVGIINLIENGIVSQWTPPGTPQLNGVAERRNRTLLDMIRSMMSFTELPLSFWGYALETAARLLNIAPSKTVAQTPYQIWHDKPASNKYLRVWASPAYVKRLVGDKLDSRSSLCRFIGYPKEIVGYYFYNPTEQKIFVSRNAVFLERGFPTDTRRDELLLEESSEAPQLNAGTSSAPDVSTDNVPILRRSARVPQPPERYGFLGVTVDRPKGVRPVGCKWVYKRKIGADGEVTTFKARLVAKGYTQRPRGDFEQTFSPVAMAKSIRIMLAIAAWYDYETWQMDVKTAFLNGFVEEEIYMDQPKGFTVVGEEQKDLGEASYILGIKIFRDRSKRILGMTQNSYVEKVLKRFKMEHSKRGFLPMRHGVKLSQKQSPKTNEELKRMLDIPYALAVGSIQYAAQCTRPDIAYALSSGFVFKLNGGVVAWKSSKQDTTADSTKEAEYIAASEAAKEAVWMKNYIQELGVVPSIAEPVVIFCDNNGAIAQAKEPRSHHRSKHILRRYHMLREMVGRGDVRMDRVSSVENIADPLTKPVSQIAHAQHLGRWA</sequence>
<evidence type="ECO:0000313" key="6">
    <source>
        <dbReference type="Proteomes" id="UP001289374"/>
    </source>
</evidence>
<dbReference type="Gene3D" id="4.10.60.10">
    <property type="entry name" value="Zinc finger, CCHC-type"/>
    <property type="match status" value="1"/>
</dbReference>
<evidence type="ECO:0000256" key="1">
    <source>
        <dbReference type="ARBA" id="ARBA00022723"/>
    </source>
</evidence>
<comment type="caution">
    <text evidence="5">The sequence shown here is derived from an EMBL/GenBank/DDBJ whole genome shotgun (WGS) entry which is preliminary data.</text>
</comment>
<dbReference type="GO" id="GO:0016787">
    <property type="term" value="F:hydrolase activity"/>
    <property type="evidence" value="ECO:0007669"/>
    <property type="project" value="UniProtKB-KW"/>
</dbReference>
<dbReference type="PANTHER" id="PTHR42648:SF27">
    <property type="entry name" value="RNA-DIRECTED DNA POLYMERASE"/>
    <property type="match status" value="1"/>
</dbReference>
<dbReference type="GO" id="GO:0008270">
    <property type="term" value="F:zinc ion binding"/>
    <property type="evidence" value="ECO:0007669"/>
    <property type="project" value="InterPro"/>
</dbReference>
<dbReference type="SUPFAM" id="SSF53098">
    <property type="entry name" value="Ribonuclease H-like"/>
    <property type="match status" value="1"/>
</dbReference>
<dbReference type="InterPro" id="IPR013103">
    <property type="entry name" value="RVT_2"/>
</dbReference>
<dbReference type="PANTHER" id="PTHR42648">
    <property type="entry name" value="TRANSPOSASE, PUTATIVE-RELATED"/>
    <property type="match status" value="1"/>
</dbReference>
<dbReference type="Pfam" id="PF14223">
    <property type="entry name" value="Retrotran_gag_2"/>
    <property type="match status" value="1"/>
</dbReference>
<evidence type="ECO:0000313" key="5">
    <source>
        <dbReference type="EMBL" id="KAK4381467.1"/>
    </source>
</evidence>
<dbReference type="PROSITE" id="PS50994">
    <property type="entry name" value="INTEGRASE"/>
    <property type="match status" value="1"/>
</dbReference>
<keyword evidence="1" id="KW-0479">Metal-binding</keyword>
<organism evidence="5 6">
    <name type="scientific">Sesamum angolense</name>
    <dbReference type="NCBI Taxonomy" id="2727404"/>
    <lineage>
        <taxon>Eukaryota</taxon>
        <taxon>Viridiplantae</taxon>
        <taxon>Streptophyta</taxon>
        <taxon>Embryophyta</taxon>
        <taxon>Tracheophyta</taxon>
        <taxon>Spermatophyta</taxon>
        <taxon>Magnoliopsida</taxon>
        <taxon>eudicotyledons</taxon>
        <taxon>Gunneridae</taxon>
        <taxon>Pentapetalae</taxon>
        <taxon>asterids</taxon>
        <taxon>lamiids</taxon>
        <taxon>Lamiales</taxon>
        <taxon>Pedaliaceae</taxon>
        <taxon>Sesamum</taxon>
    </lineage>
</organism>
<dbReference type="Proteomes" id="UP001289374">
    <property type="component" value="Unassembled WGS sequence"/>
</dbReference>
<gene>
    <name evidence="5" type="ORF">Sango_2965000</name>
</gene>
<reference evidence="5" key="1">
    <citation type="submission" date="2020-06" db="EMBL/GenBank/DDBJ databases">
        <authorList>
            <person name="Li T."/>
            <person name="Hu X."/>
            <person name="Zhang T."/>
            <person name="Song X."/>
            <person name="Zhang H."/>
            <person name="Dai N."/>
            <person name="Sheng W."/>
            <person name="Hou X."/>
            <person name="Wei L."/>
        </authorList>
    </citation>
    <scope>NUCLEOTIDE SEQUENCE</scope>
    <source>
        <strain evidence="5">K16</strain>
        <tissue evidence="5">Leaf</tissue>
    </source>
</reference>
<dbReference type="Gene3D" id="3.30.420.10">
    <property type="entry name" value="Ribonuclease H-like superfamily/Ribonuclease H"/>
    <property type="match status" value="1"/>
</dbReference>
<dbReference type="InterPro" id="IPR001584">
    <property type="entry name" value="Integrase_cat-core"/>
</dbReference>
<reference evidence="5" key="2">
    <citation type="journal article" date="2024" name="Plant">
        <title>Genomic evolution and insights into agronomic trait innovations of Sesamum species.</title>
        <authorList>
            <person name="Miao H."/>
            <person name="Wang L."/>
            <person name="Qu L."/>
            <person name="Liu H."/>
            <person name="Sun Y."/>
            <person name="Le M."/>
            <person name="Wang Q."/>
            <person name="Wei S."/>
            <person name="Zheng Y."/>
            <person name="Lin W."/>
            <person name="Duan Y."/>
            <person name="Cao H."/>
            <person name="Xiong S."/>
            <person name="Wang X."/>
            <person name="Wei L."/>
            <person name="Li C."/>
            <person name="Ma Q."/>
            <person name="Ju M."/>
            <person name="Zhao R."/>
            <person name="Li G."/>
            <person name="Mu C."/>
            <person name="Tian Q."/>
            <person name="Mei H."/>
            <person name="Zhang T."/>
            <person name="Gao T."/>
            <person name="Zhang H."/>
        </authorList>
    </citation>
    <scope>NUCLEOTIDE SEQUENCE</scope>
    <source>
        <strain evidence="5">K16</strain>
    </source>
</reference>
<dbReference type="Pfam" id="PF07727">
    <property type="entry name" value="RVT_2"/>
    <property type="match status" value="1"/>
</dbReference>
<accession>A0AAE1T598</accession>
<dbReference type="SUPFAM" id="SSF57756">
    <property type="entry name" value="Retrovirus zinc finger-like domains"/>
    <property type="match status" value="1"/>
</dbReference>
<protein>
    <submittedName>
        <fullName evidence="5">Retrovirus-related Pol polyprotein from transposon TNT 1-94</fullName>
    </submittedName>
</protein>
<dbReference type="GO" id="GO:0015074">
    <property type="term" value="P:DNA integration"/>
    <property type="evidence" value="ECO:0007669"/>
    <property type="project" value="InterPro"/>
</dbReference>
<dbReference type="GO" id="GO:0003676">
    <property type="term" value="F:nucleic acid binding"/>
    <property type="evidence" value="ECO:0007669"/>
    <property type="project" value="InterPro"/>
</dbReference>
<feature type="region of interest" description="Disordered" evidence="3">
    <location>
        <begin position="520"/>
        <end position="539"/>
    </location>
</feature>
<keyword evidence="2" id="KW-0378">Hydrolase</keyword>
<dbReference type="AlphaFoldDB" id="A0AAE1T598"/>
<keyword evidence="6" id="KW-1185">Reference proteome</keyword>
<dbReference type="EMBL" id="JACGWL010000874">
    <property type="protein sequence ID" value="KAK4381467.1"/>
    <property type="molecule type" value="Genomic_DNA"/>
</dbReference>
<dbReference type="InterPro" id="IPR012337">
    <property type="entry name" value="RNaseH-like_sf"/>
</dbReference>
<evidence type="ECO:0000256" key="3">
    <source>
        <dbReference type="SAM" id="MobiDB-lite"/>
    </source>
</evidence>
<dbReference type="Pfam" id="PF25597">
    <property type="entry name" value="SH3_retrovirus"/>
    <property type="match status" value="1"/>
</dbReference>
<name>A0AAE1T598_9LAMI</name>
<dbReference type="InterPro" id="IPR039537">
    <property type="entry name" value="Retrotran_Ty1/copia-like"/>
</dbReference>
<dbReference type="CDD" id="cd09272">
    <property type="entry name" value="RNase_HI_RT_Ty1"/>
    <property type="match status" value="1"/>
</dbReference>
<proteinExistence type="predicted"/>
<feature type="domain" description="Integrase catalytic" evidence="4">
    <location>
        <begin position="333"/>
        <end position="443"/>
    </location>
</feature>
<feature type="compositionally biased region" description="Polar residues" evidence="3">
    <location>
        <begin position="525"/>
        <end position="539"/>
    </location>
</feature>
<evidence type="ECO:0000256" key="2">
    <source>
        <dbReference type="ARBA" id="ARBA00022801"/>
    </source>
</evidence>